<protein>
    <recommendedName>
        <fullName evidence="10">C6 zinc finger domain-containing protein</fullName>
    </recommendedName>
</protein>
<evidence type="ECO:0000256" key="5">
    <source>
        <dbReference type="ARBA" id="ARBA00023163"/>
    </source>
</evidence>
<proteinExistence type="predicted"/>
<comment type="caution">
    <text evidence="8">The sequence shown here is derived from an EMBL/GenBank/DDBJ whole genome shotgun (WGS) entry which is preliminary data.</text>
</comment>
<gene>
    <name evidence="8" type="ORF">UCDDA912_g06052</name>
</gene>
<organism evidence="8 9">
    <name type="scientific">Diaporthe ampelina</name>
    <dbReference type="NCBI Taxonomy" id="1214573"/>
    <lineage>
        <taxon>Eukaryota</taxon>
        <taxon>Fungi</taxon>
        <taxon>Dikarya</taxon>
        <taxon>Ascomycota</taxon>
        <taxon>Pezizomycotina</taxon>
        <taxon>Sordariomycetes</taxon>
        <taxon>Sordariomycetidae</taxon>
        <taxon>Diaporthales</taxon>
        <taxon>Diaporthaceae</taxon>
        <taxon>Diaporthe</taxon>
    </lineage>
</organism>
<evidence type="ECO:0000313" key="9">
    <source>
        <dbReference type="Proteomes" id="UP000034680"/>
    </source>
</evidence>
<dbReference type="GO" id="GO:0046872">
    <property type="term" value="F:metal ion binding"/>
    <property type="evidence" value="ECO:0007669"/>
    <property type="project" value="UniProtKB-KW"/>
</dbReference>
<keyword evidence="2" id="KW-0862">Zinc</keyword>
<evidence type="ECO:0008006" key="10">
    <source>
        <dbReference type="Google" id="ProtNLM"/>
    </source>
</evidence>
<dbReference type="PANTHER" id="PTHR31944">
    <property type="entry name" value="HEME-RESPONSIVE ZINC FINGER TRANSCRIPTION FACTOR HAP1"/>
    <property type="match status" value="1"/>
</dbReference>
<dbReference type="InterPro" id="IPR051430">
    <property type="entry name" value="Fungal_TF_Env_Response"/>
</dbReference>
<dbReference type="OrthoDB" id="4337792at2759"/>
<dbReference type="PANTHER" id="PTHR31944:SF131">
    <property type="entry name" value="HEME-RESPONSIVE ZINC FINGER TRANSCRIPTION FACTOR HAP1"/>
    <property type="match status" value="1"/>
</dbReference>
<dbReference type="GO" id="GO:0001228">
    <property type="term" value="F:DNA-binding transcription activator activity, RNA polymerase II-specific"/>
    <property type="evidence" value="ECO:0007669"/>
    <property type="project" value="TreeGrafter"/>
</dbReference>
<evidence type="ECO:0000313" key="8">
    <source>
        <dbReference type="EMBL" id="KKY34021.1"/>
    </source>
</evidence>
<reference evidence="8 9" key="1">
    <citation type="submission" date="2015-05" db="EMBL/GenBank/DDBJ databases">
        <title>Distinctive expansion of gene families associated with plant cell wall degradation and secondary metabolism in the genomes of grapevine trunk pathogens.</title>
        <authorList>
            <person name="Lawrence D.P."/>
            <person name="Travadon R."/>
            <person name="Rolshausen P.E."/>
            <person name="Baumgartner K."/>
        </authorList>
    </citation>
    <scope>NUCLEOTIDE SEQUENCE [LARGE SCALE GENOMIC DNA]</scope>
    <source>
        <strain evidence="8">DA912</strain>
    </source>
</reference>
<keyword evidence="9" id="KW-1185">Reference proteome</keyword>
<dbReference type="EMBL" id="LCUC01000220">
    <property type="protein sequence ID" value="KKY34021.1"/>
    <property type="molecule type" value="Genomic_DNA"/>
</dbReference>
<dbReference type="CDD" id="cd12148">
    <property type="entry name" value="fungal_TF_MHR"/>
    <property type="match status" value="1"/>
</dbReference>
<sequence>MDSGGPPLISPFDYDTKPPGNYNDEDLLRDTTASEVPEPKPLTTFTDTSIQIGLVRTIKVRTEIAAYLNDFRSVTSYEKSLAINSELTTASRSLDALLRAHKNQNPSPSPFQLRTVEHIMQRYFLAIHLPWLGLAKDDPRYFFSRRLCVEAGLRHHRVVKTHMSTDPAQKASQESDDFGRLLVCGSGSVRFIGTQCLLAATLEFVWELDERLEGARSLDLSTTATTSTTSAASTSGARMGFMGPMVDEGEMLNVLRYTVEWMRARIKAGEVNIKGFLFATAVLAEAEGLTKYASEEQLKDIVSAAQDAFSGMGDFEQLSRDWDWDFLQDPSYNLNFNINLGGMDLVFSSL</sequence>
<keyword evidence="1" id="KW-0479">Metal-binding</keyword>
<evidence type="ECO:0000256" key="2">
    <source>
        <dbReference type="ARBA" id="ARBA00022833"/>
    </source>
</evidence>
<name>A0A0G2FIS3_9PEZI</name>
<dbReference type="Proteomes" id="UP000034680">
    <property type="component" value="Unassembled WGS sequence"/>
</dbReference>
<keyword evidence="4" id="KW-0238">DNA-binding</keyword>
<keyword evidence="6" id="KW-0539">Nucleus</keyword>
<evidence type="ECO:0000256" key="1">
    <source>
        <dbReference type="ARBA" id="ARBA00022723"/>
    </source>
</evidence>
<reference evidence="8 9" key="2">
    <citation type="submission" date="2015-05" db="EMBL/GenBank/DDBJ databases">
        <authorList>
            <person name="Morales-Cruz A."/>
            <person name="Amrine K.C."/>
            <person name="Cantu D."/>
        </authorList>
    </citation>
    <scope>NUCLEOTIDE SEQUENCE [LARGE SCALE GENOMIC DNA]</scope>
    <source>
        <strain evidence="8">DA912</strain>
    </source>
</reference>
<accession>A0A0G2FIS3</accession>
<dbReference type="GO" id="GO:0005634">
    <property type="term" value="C:nucleus"/>
    <property type="evidence" value="ECO:0007669"/>
    <property type="project" value="TreeGrafter"/>
</dbReference>
<feature type="region of interest" description="Disordered" evidence="7">
    <location>
        <begin position="1"/>
        <end position="25"/>
    </location>
</feature>
<keyword evidence="3" id="KW-0805">Transcription regulation</keyword>
<keyword evidence="5" id="KW-0804">Transcription</keyword>
<dbReference type="GO" id="GO:0000978">
    <property type="term" value="F:RNA polymerase II cis-regulatory region sequence-specific DNA binding"/>
    <property type="evidence" value="ECO:0007669"/>
    <property type="project" value="TreeGrafter"/>
</dbReference>
<evidence type="ECO:0000256" key="6">
    <source>
        <dbReference type="ARBA" id="ARBA00023242"/>
    </source>
</evidence>
<evidence type="ECO:0000256" key="4">
    <source>
        <dbReference type="ARBA" id="ARBA00023125"/>
    </source>
</evidence>
<evidence type="ECO:0000256" key="7">
    <source>
        <dbReference type="SAM" id="MobiDB-lite"/>
    </source>
</evidence>
<dbReference type="AlphaFoldDB" id="A0A0G2FIS3"/>
<evidence type="ECO:0000256" key="3">
    <source>
        <dbReference type="ARBA" id="ARBA00023015"/>
    </source>
</evidence>